<evidence type="ECO:0000313" key="3">
    <source>
        <dbReference type="EMBL" id="TNV87170.1"/>
    </source>
</evidence>
<dbReference type="Gene3D" id="2.60.40.150">
    <property type="entry name" value="C2 domain"/>
    <property type="match status" value="2"/>
</dbReference>
<dbReference type="PANTHER" id="PTHR47052:SF3">
    <property type="entry name" value="INGRESSION PROTEIN 1"/>
    <property type="match status" value="1"/>
</dbReference>
<protein>
    <recommendedName>
        <fullName evidence="2">C2 domain-containing protein</fullName>
    </recommendedName>
</protein>
<dbReference type="OrthoDB" id="270970at2759"/>
<feature type="region of interest" description="Disordered" evidence="1">
    <location>
        <begin position="507"/>
        <end position="546"/>
    </location>
</feature>
<evidence type="ECO:0000259" key="2">
    <source>
        <dbReference type="PROSITE" id="PS50004"/>
    </source>
</evidence>
<feature type="region of interest" description="Disordered" evidence="1">
    <location>
        <begin position="797"/>
        <end position="816"/>
    </location>
</feature>
<feature type="domain" description="C2" evidence="2">
    <location>
        <begin position="2"/>
        <end position="130"/>
    </location>
</feature>
<reference evidence="3" key="1">
    <citation type="submission" date="2019-06" db="EMBL/GenBank/DDBJ databases">
        <authorList>
            <person name="Zheng W."/>
        </authorList>
    </citation>
    <scope>NUCLEOTIDE SEQUENCE</scope>
    <source>
        <strain evidence="3">QDHG01</strain>
    </source>
</reference>
<dbReference type="CDD" id="cd00030">
    <property type="entry name" value="C2"/>
    <property type="match status" value="2"/>
</dbReference>
<proteinExistence type="predicted"/>
<dbReference type="Pfam" id="PF00168">
    <property type="entry name" value="C2"/>
    <property type="match status" value="2"/>
</dbReference>
<dbReference type="SMART" id="SM00239">
    <property type="entry name" value="C2"/>
    <property type="match status" value="2"/>
</dbReference>
<dbReference type="Proteomes" id="UP000785679">
    <property type="component" value="Unassembled WGS sequence"/>
</dbReference>
<organism evidence="3 4">
    <name type="scientific">Halteria grandinella</name>
    <dbReference type="NCBI Taxonomy" id="5974"/>
    <lineage>
        <taxon>Eukaryota</taxon>
        <taxon>Sar</taxon>
        <taxon>Alveolata</taxon>
        <taxon>Ciliophora</taxon>
        <taxon>Intramacronucleata</taxon>
        <taxon>Spirotrichea</taxon>
        <taxon>Stichotrichia</taxon>
        <taxon>Sporadotrichida</taxon>
        <taxon>Halteriidae</taxon>
        <taxon>Halteria</taxon>
    </lineage>
</organism>
<comment type="caution">
    <text evidence="3">The sequence shown here is derived from an EMBL/GenBank/DDBJ whole genome shotgun (WGS) entry which is preliminary data.</text>
</comment>
<name>A0A8J8TA04_HALGN</name>
<keyword evidence="4" id="KW-1185">Reference proteome</keyword>
<dbReference type="AlphaFoldDB" id="A0A8J8TA04"/>
<feature type="compositionally biased region" description="Basic residues" evidence="1">
    <location>
        <begin position="534"/>
        <end position="543"/>
    </location>
</feature>
<accession>A0A8J8TA04</accession>
<dbReference type="PROSITE" id="PS50004">
    <property type="entry name" value="C2"/>
    <property type="match status" value="2"/>
</dbReference>
<dbReference type="EMBL" id="RRYP01000596">
    <property type="protein sequence ID" value="TNV87170.1"/>
    <property type="molecule type" value="Genomic_DNA"/>
</dbReference>
<gene>
    <name evidence="3" type="ORF">FGO68_gene4929</name>
</gene>
<dbReference type="InterPro" id="IPR000008">
    <property type="entry name" value="C2_dom"/>
</dbReference>
<dbReference type="SUPFAM" id="SSF49562">
    <property type="entry name" value="C2 domain (Calcium/lipid-binding domain, CaLB)"/>
    <property type="match status" value="2"/>
</dbReference>
<feature type="domain" description="C2" evidence="2">
    <location>
        <begin position="291"/>
        <end position="421"/>
    </location>
</feature>
<dbReference type="InterPro" id="IPR035892">
    <property type="entry name" value="C2_domain_sf"/>
</dbReference>
<dbReference type="PANTHER" id="PTHR47052">
    <property type="entry name" value="CONSERVED SERINE PROLINE-RICH PROTEIN (AFU_ORTHOLOGUE AFUA_2G01790)"/>
    <property type="match status" value="1"/>
</dbReference>
<feature type="region of interest" description="Disordered" evidence="1">
    <location>
        <begin position="453"/>
        <end position="482"/>
    </location>
</feature>
<dbReference type="InterPro" id="IPR052981">
    <property type="entry name" value="Ingression_C2_domain"/>
</dbReference>
<evidence type="ECO:0000256" key="1">
    <source>
        <dbReference type="SAM" id="MobiDB-lite"/>
    </source>
</evidence>
<feature type="region of interest" description="Disordered" evidence="1">
    <location>
        <begin position="595"/>
        <end position="619"/>
    </location>
</feature>
<sequence length="832" mass="93642">MKIKAIPGNILKMQAKVHGPYRLTLTILSAQFDKSTDLVGKMDPYVVLEHALGANDTQNMKKIKGPTHKGGHKTPKWDWKVELYYGGGTKEMLKLSVFEEDLTSDEFIGDTGMLELQDLVLLGSSQKQASSRKELTLTMGSAKAGKILLEILLEDLSLPKAVSLPGILTLEIISAQLSSESFNKPKPMIVTVTIGTIVAKGSEGGDILCLPIKNEKLQIVNLTLSEDNGKRPGKQIGTSEIPIMLLIGSISENTTVQVYDEQRSCSGVIKLLAKYEQEKKIEIKPFVEHVEEKKIPISQQKNDKLPKGQLELFIESANLYRDTDTFTKMDPFVMLNIINFSKQTQIKVPELPNTLRTKTCQKGGQKPQWKEKFPIVVNDQEPRGVTIQVFDEDIKHHDLVGETRKIDIKELCLNKVHTFQLNYKSLLAGTITLQTIFIPDLQAPIPNIPAIPKQLPKEREKPLPRPPTIPIEDPDDDREPLKPVTISVTPLNVAAISKPVQQISPQLNSSARGLHQETSSRKQKKSPLPTLRLKSTRRRHKSVAKPNKSWNNRFFIDGVANYTEAHPYFKQYFDKPVKKTPYTRFRQINMESTKQIQEQLSSPRGLQPSNSPKRAPINTNSENILNLEAQGQREVVKKHSSNLGFQVRDPSIKELLELRKGGSSTEMKFYMPQINQPIPVLEGGETTARYKLKKTLRGMSKASDHHSQHADYLYGKYFKNFETTIPLKPFNSGIVHGSSTLAFPHGINQKHFANTAFARPSVAALPGLKQNMRQMKEVYGQERVSPSMNVYLFAKRRNSKGSEKKKQMRHSSIENSGEAKALTLKYSKWAFE</sequence>
<evidence type="ECO:0000313" key="4">
    <source>
        <dbReference type="Proteomes" id="UP000785679"/>
    </source>
</evidence>